<protein>
    <recommendedName>
        <fullName evidence="4">LPXTG cell wall anchor domain-containing protein</fullName>
    </recommendedName>
</protein>
<reference evidence="2 3" key="1">
    <citation type="submission" date="2022-11" db="EMBL/GenBank/DDBJ databases">
        <title>Complete genome sequence of alpha-hemolytic streptococci isolated from Japan.</title>
        <authorList>
            <person name="Morita M."/>
            <person name="Chang B."/>
            <person name="Akeda Y."/>
        </authorList>
    </citation>
    <scope>NUCLEOTIDE SEQUENCE [LARGE SCALE GENOMIC DNA]</scope>
    <source>
        <strain evidence="2 3">SP4011</strain>
    </source>
</reference>
<dbReference type="RefSeq" id="WP_419992020.1">
    <property type="nucleotide sequence ID" value="NZ_AP026968.1"/>
</dbReference>
<evidence type="ECO:0008006" key="4">
    <source>
        <dbReference type="Google" id="ProtNLM"/>
    </source>
</evidence>
<proteinExistence type="predicted"/>
<organism evidence="2 3">
    <name type="scientific">Streptococcus parapneumoniae</name>
    <dbReference type="NCBI Taxonomy" id="2993430"/>
    <lineage>
        <taxon>Bacteria</taxon>
        <taxon>Bacillati</taxon>
        <taxon>Bacillota</taxon>
        <taxon>Bacilli</taxon>
        <taxon>Lactobacillales</taxon>
        <taxon>Streptococcaceae</taxon>
        <taxon>Streptococcus</taxon>
        <taxon>Streptococcus thalassemiae group</taxon>
    </lineage>
</organism>
<feature type="region of interest" description="Disordered" evidence="1">
    <location>
        <begin position="1"/>
        <end position="48"/>
    </location>
</feature>
<name>A0ABN6TRZ9_9STRE</name>
<feature type="compositionally biased region" description="Polar residues" evidence="1">
    <location>
        <begin position="1"/>
        <end position="14"/>
    </location>
</feature>
<sequence>MNGYVISSNTVVTHTPQSEEPSPNQPTPPQPPIETIEPPVPASVLPNTGEQESLLGLIGAGILLGTDYGLKKKEEK</sequence>
<dbReference type="NCBIfam" id="TIGR01167">
    <property type="entry name" value="LPXTG_anchor"/>
    <property type="match status" value="1"/>
</dbReference>
<feature type="compositionally biased region" description="Pro residues" evidence="1">
    <location>
        <begin position="23"/>
        <end position="32"/>
    </location>
</feature>
<dbReference type="Proteomes" id="UP001378546">
    <property type="component" value="Chromosome"/>
</dbReference>
<keyword evidence="3" id="KW-1185">Reference proteome</keyword>
<evidence type="ECO:0000313" key="2">
    <source>
        <dbReference type="EMBL" id="BDT64848.1"/>
    </source>
</evidence>
<dbReference type="EMBL" id="AP026968">
    <property type="protein sequence ID" value="BDT64848.1"/>
    <property type="molecule type" value="Genomic_DNA"/>
</dbReference>
<evidence type="ECO:0000313" key="3">
    <source>
        <dbReference type="Proteomes" id="UP001378546"/>
    </source>
</evidence>
<accession>A0ABN6TRZ9</accession>
<gene>
    <name evidence="2" type="ORF">SP4011_12650</name>
</gene>
<evidence type="ECO:0000256" key="1">
    <source>
        <dbReference type="SAM" id="MobiDB-lite"/>
    </source>
</evidence>